<protein>
    <submittedName>
        <fullName evidence="1">Uncharacterized protein</fullName>
    </submittedName>
</protein>
<sequence>MFPLLVCLLCSNGEEVEMKATRSRRRLRRAVAGVLIGASITTQSVGAANHIRIQGEKAISLSRMASLPGDYVLTNVWWVPQEAALAILRAGKVVLLVDTEDDLAYAIEQLERAGAKAFTFVGPQLLGSQPPQWGRYREVLASHFILNPFDLHVFEFLERDSLAARAGATVTPTP</sequence>
<accession>A0A538U3P1</accession>
<reference evidence="1 2" key="1">
    <citation type="journal article" date="2019" name="Nat. Microbiol.">
        <title>Mediterranean grassland soil C-N compound turnover is dependent on rainfall and depth, and is mediated by genomically divergent microorganisms.</title>
        <authorList>
            <person name="Diamond S."/>
            <person name="Andeer P.F."/>
            <person name="Li Z."/>
            <person name="Crits-Christoph A."/>
            <person name="Burstein D."/>
            <person name="Anantharaman K."/>
            <person name="Lane K.R."/>
            <person name="Thomas B.C."/>
            <person name="Pan C."/>
            <person name="Northen T.R."/>
            <person name="Banfield J.F."/>
        </authorList>
    </citation>
    <scope>NUCLEOTIDE SEQUENCE [LARGE SCALE GENOMIC DNA]</scope>
    <source>
        <strain evidence="1">WS_11</strain>
    </source>
</reference>
<organism evidence="1 2">
    <name type="scientific">Eiseniibacteriota bacterium</name>
    <dbReference type="NCBI Taxonomy" id="2212470"/>
    <lineage>
        <taxon>Bacteria</taxon>
        <taxon>Candidatus Eiseniibacteriota</taxon>
    </lineage>
</organism>
<evidence type="ECO:0000313" key="2">
    <source>
        <dbReference type="Proteomes" id="UP000319771"/>
    </source>
</evidence>
<dbReference type="AlphaFoldDB" id="A0A538U3P1"/>
<gene>
    <name evidence="1" type="ORF">E6K81_12410</name>
</gene>
<dbReference type="EMBL" id="VBPB01000220">
    <property type="protein sequence ID" value="TMQ70510.1"/>
    <property type="molecule type" value="Genomic_DNA"/>
</dbReference>
<proteinExistence type="predicted"/>
<name>A0A538U3P1_UNCEI</name>
<comment type="caution">
    <text evidence="1">The sequence shown here is derived from an EMBL/GenBank/DDBJ whole genome shotgun (WGS) entry which is preliminary data.</text>
</comment>
<evidence type="ECO:0000313" key="1">
    <source>
        <dbReference type="EMBL" id="TMQ70510.1"/>
    </source>
</evidence>
<dbReference type="Proteomes" id="UP000319771">
    <property type="component" value="Unassembled WGS sequence"/>
</dbReference>